<accession>A0A0A9H2U7</accession>
<keyword evidence="1" id="KW-1133">Transmembrane helix</keyword>
<proteinExistence type="predicted"/>
<keyword evidence="1" id="KW-0472">Membrane</keyword>
<reference evidence="2" key="2">
    <citation type="journal article" date="2015" name="Data Brief">
        <title>Shoot transcriptome of the giant reed, Arundo donax.</title>
        <authorList>
            <person name="Barrero R.A."/>
            <person name="Guerrero F.D."/>
            <person name="Moolhuijzen P."/>
            <person name="Goolsby J.A."/>
            <person name="Tidwell J."/>
            <person name="Bellgard S.E."/>
            <person name="Bellgard M.I."/>
        </authorList>
    </citation>
    <scope>NUCLEOTIDE SEQUENCE</scope>
    <source>
        <tissue evidence="2">Shoot tissue taken approximately 20 cm above the soil surface</tissue>
    </source>
</reference>
<keyword evidence="1" id="KW-0812">Transmembrane</keyword>
<feature type="transmembrane region" description="Helical" evidence="1">
    <location>
        <begin position="50"/>
        <end position="72"/>
    </location>
</feature>
<organism evidence="2">
    <name type="scientific">Arundo donax</name>
    <name type="common">Giant reed</name>
    <name type="synonym">Donax arundinaceus</name>
    <dbReference type="NCBI Taxonomy" id="35708"/>
    <lineage>
        <taxon>Eukaryota</taxon>
        <taxon>Viridiplantae</taxon>
        <taxon>Streptophyta</taxon>
        <taxon>Embryophyta</taxon>
        <taxon>Tracheophyta</taxon>
        <taxon>Spermatophyta</taxon>
        <taxon>Magnoliopsida</taxon>
        <taxon>Liliopsida</taxon>
        <taxon>Poales</taxon>
        <taxon>Poaceae</taxon>
        <taxon>PACMAD clade</taxon>
        <taxon>Arundinoideae</taxon>
        <taxon>Arundineae</taxon>
        <taxon>Arundo</taxon>
    </lineage>
</organism>
<evidence type="ECO:0000313" key="2">
    <source>
        <dbReference type="EMBL" id="JAE27203.1"/>
    </source>
</evidence>
<evidence type="ECO:0000256" key="1">
    <source>
        <dbReference type="SAM" id="Phobius"/>
    </source>
</evidence>
<protein>
    <submittedName>
        <fullName evidence="2">Uncharacterized protein</fullName>
    </submittedName>
</protein>
<name>A0A0A9H2U7_ARUDO</name>
<sequence>MGKWQNSLQAWAWANGKLDLIVSVRIYLNKNYPVIFVDNFRLIRCKFFHLCYQDSILIILLVLDSVGMLWVLKFTLTLELCI</sequence>
<reference evidence="2" key="1">
    <citation type="submission" date="2014-09" db="EMBL/GenBank/DDBJ databases">
        <authorList>
            <person name="Magalhaes I.L.F."/>
            <person name="Oliveira U."/>
            <person name="Santos F.R."/>
            <person name="Vidigal T.H.D.A."/>
            <person name="Brescovit A.D."/>
            <person name="Santos A.J."/>
        </authorList>
    </citation>
    <scope>NUCLEOTIDE SEQUENCE</scope>
    <source>
        <tissue evidence="2">Shoot tissue taken approximately 20 cm above the soil surface</tissue>
    </source>
</reference>
<dbReference type="EMBL" id="GBRH01170693">
    <property type="protein sequence ID" value="JAE27203.1"/>
    <property type="molecule type" value="Transcribed_RNA"/>
</dbReference>
<dbReference type="AlphaFoldDB" id="A0A0A9H2U7"/>